<name>A0ABX7T737_9SPHN</name>
<dbReference type="RefSeq" id="WP_207989850.1">
    <property type="nucleotide sequence ID" value="NZ_CP071794.1"/>
</dbReference>
<dbReference type="InterPro" id="IPR037401">
    <property type="entry name" value="SnoaL-like"/>
</dbReference>
<dbReference type="EMBL" id="CP071794">
    <property type="protein sequence ID" value="QTD57414.1"/>
    <property type="molecule type" value="Genomic_DNA"/>
</dbReference>
<evidence type="ECO:0000259" key="1">
    <source>
        <dbReference type="Pfam" id="PF13577"/>
    </source>
</evidence>
<accession>A0ABX7T737</accession>
<organism evidence="2 3">
    <name type="scientific">Parasphingorhabdus cellanae</name>
    <dbReference type="NCBI Taxonomy" id="2806553"/>
    <lineage>
        <taxon>Bacteria</taxon>
        <taxon>Pseudomonadati</taxon>
        <taxon>Pseudomonadota</taxon>
        <taxon>Alphaproteobacteria</taxon>
        <taxon>Sphingomonadales</taxon>
        <taxon>Sphingomonadaceae</taxon>
        <taxon>Parasphingorhabdus</taxon>
    </lineage>
</organism>
<gene>
    <name evidence="2" type="ORF">J4G78_07775</name>
</gene>
<reference evidence="2 3" key="1">
    <citation type="submission" date="2021-03" db="EMBL/GenBank/DDBJ databases">
        <title>Complete genome of Parasphingorhabdus_sp.JHSY0214.</title>
        <authorList>
            <person name="Yoo J.H."/>
            <person name="Bae J.W."/>
        </authorList>
    </citation>
    <scope>NUCLEOTIDE SEQUENCE [LARGE SCALE GENOMIC DNA]</scope>
    <source>
        <strain evidence="2 3">JHSY0214</strain>
    </source>
</reference>
<sequence length="174" mass="19721">MTTAAGRVPDVSELADRAAIEEILALHCRGVDRADEAALKHCYWPDATTAYGEAAVLAHPFCSQLVSAIKAYRQTHHMVTNSLFVFDGDRAKVETILLAFHYMVNDDGDDNEMTYLGRYLDDFEKRDHVWKIKHREPIMSWSQNGSATHDADHPALSALRRAKRYPDDPIYETD</sequence>
<dbReference type="CDD" id="cd00531">
    <property type="entry name" value="NTF2_like"/>
    <property type="match status" value="1"/>
</dbReference>
<dbReference type="Pfam" id="PF13577">
    <property type="entry name" value="SnoaL_4"/>
    <property type="match status" value="1"/>
</dbReference>
<dbReference type="Proteomes" id="UP000663923">
    <property type="component" value="Chromosome"/>
</dbReference>
<keyword evidence="3" id="KW-1185">Reference proteome</keyword>
<protein>
    <submittedName>
        <fullName evidence="2">Nuclear transport factor 2 family protein</fullName>
    </submittedName>
</protein>
<evidence type="ECO:0000313" key="2">
    <source>
        <dbReference type="EMBL" id="QTD57414.1"/>
    </source>
</evidence>
<dbReference type="SUPFAM" id="SSF54427">
    <property type="entry name" value="NTF2-like"/>
    <property type="match status" value="1"/>
</dbReference>
<feature type="domain" description="SnoaL-like" evidence="1">
    <location>
        <begin position="13"/>
        <end position="135"/>
    </location>
</feature>
<dbReference type="InterPro" id="IPR032710">
    <property type="entry name" value="NTF2-like_dom_sf"/>
</dbReference>
<evidence type="ECO:0000313" key="3">
    <source>
        <dbReference type="Proteomes" id="UP000663923"/>
    </source>
</evidence>
<proteinExistence type="predicted"/>
<dbReference type="Gene3D" id="3.10.450.50">
    <property type="match status" value="1"/>
</dbReference>